<dbReference type="InterPro" id="IPR013736">
    <property type="entry name" value="Xaa-Pro_dipept_C"/>
</dbReference>
<sequence>MKAPFQGRLRGRLRGRRRLVAVAAVVVLVIVGALVAVVVPGSDDAIRTRSQFVAGTAENGSAVMLDTTSYQPRATPAPAILLAQGFGGSKDDLADAARSLAKRGYFVLAYSARGFGRSGGLVHLDAPKYEVADATKLITYLATLPQVLKDAPGDPRVGVAGSSYGGALGLLAAGDDKRIDTVAADITWNDLSQALFPNAVAADQAAPTASEPADGQPADGQPADADRPGVFKKQWAGVLFTSAAQRQPGECGRFAPDLCAAYQRAASTGQADAAILSLLRASSPAGVLDRIAAPTLLIQGERDSLFSLGQADANARGIAAHGTPVKEVWRTGGHDGTTSTDVLARNVDNWFAPTLLGRGQLDTSFEVGVPGSSISTQTGQTVPRILRADDNATSRRTARVTVAGPPQTIYAPAGGSPAAISTIPGLGDLLSNAATLSRSTGAISGSGSESGAGSGLAGLATIPGQVAAFVSEPLPAAMLVGGSSTIDLRVTARDTSDATLFASLVDLAPDGTPNLPNGLVAPIQLTGLQPGVARTVTVALPGVVTQIPAGHRVVVAIGTTDSAYQLPASPRSYVITMDSGTLRGDLTVATIDGHIGGSGLPWIWLVAGGAAMVLLLAGSLVSRLRHRRRRAVAADLAAVPVVIEGLVKEYGDGYRAVDGVTFRVERGQVVGLLGPNGAGKTTALRVLMGLIRPTAGTVRLFGELVEAGAPVLAKVGTFIEGPGLLPHLSGRDNLRLFWAATGRPPQDAHVDTALEIAGLGASVERRVKTYSQGMRQRLAIAQAMLGLPELLVLDEPTNGLDPPQIAEMREVLRRYATTGRTVVISSHLLAEVEQTCTHVVVMHKGRLVAAGSVEEIVGASRTQLAVADPEEAQHILAAAGMTSQIMPAQRSLEEVFLRMVGADQ</sequence>
<evidence type="ECO:0000256" key="7">
    <source>
        <dbReference type="SAM" id="Phobius"/>
    </source>
</evidence>
<proteinExistence type="inferred from homology"/>
<evidence type="ECO:0000313" key="9">
    <source>
        <dbReference type="EMBL" id="ONH23027.1"/>
    </source>
</evidence>
<dbReference type="STRING" id="1834516.BL253_34045"/>
<accession>A0A1V2I0W5</accession>
<dbReference type="AlphaFoldDB" id="A0A1V2I0W5"/>
<dbReference type="InterPro" id="IPR008979">
    <property type="entry name" value="Galactose-bd-like_sf"/>
</dbReference>
<dbReference type="InterPro" id="IPR003593">
    <property type="entry name" value="AAA+_ATPase"/>
</dbReference>
<evidence type="ECO:0000256" key="6">
    <source>
        <dbReference type="SAM" id="MobiDB-lite"/>
    </source>
</evidence>
<dbReference type="InterPro" id="IPR003439">
    <property type="entry name" value="ABC_transporter-like_ATP-bd"/>
</dbReference>
<dbReference type="PANTHER" id="PTHR43335">
    <property type="entry name" value="ABC TRANSPORTER, ATP-BINDING PROTEIN"/>
    <property type="match status" value="1"/>
</dbReference>
<dbReference type="InterPro" id="IPR027417">
    <property type="entry name" value="P-loop_NTPase"/>
</dbReference>
<dbReference type="InterPro" id="IPR000383">
    <property type="entry name" value="Xaa-Pro-like_dom"/>
</dbReference>
<dbReference type="PROSITE" id="PS00211">
    <property type="entry name" value="ABC_TRANSPORTER_1"/>
    <property type="match status" value="1"/>
</dbReference>
<dbReference type="RefSeq" id="WP_076821893.1">
    <property type="nucleotide sequence ID" value="NZ_MOMC01000093.1"/>
</dbReference>
<dbReference type="InterPro" id="IPR029058">
    <property type="entry name" value="AB_hydrolase_fold"/>
</dbReference>
<dbReference type="SMART" id="SM00382">
    <property type="entry name" value="AAA"/>
    <property type="match status" value="1"/>
</dbReference>
<dbReference type="OrthoDB" id="9804819at2"/>
<feature type="transmembrane region" description="Helical" evidence="7">
    <location>
        <begin position="20"/>
        <end position="39"/>
    </location>
</feature>
<dbReference type="Gene3D" id="2.60.120.260">
    <property type="entry name" value="Galactose-binding domain-like"/>
    <property type="match status" value="1"/>
</dbReference>
<dbReference type="Gene3D" id="3.40.50.1820">
    <property type="entry name" value="alpha/beta hydrolase"/>
    <property type="match status" value="1"/>
</dbReference>
<evidence type="ECO:0000259" key="8">
    <source>
        <dbReference type="PROSITE" id="PS50893"/>
    </source>
</evidence>
<dbReference type="PROSITE" id="PS50893">
    <property type="entry name" value="ABC_TRANSPORTER_2"/>
    <property type="match status" value="1"/>
</dbReference>
<dbReference type="Pfam" id="PF00005">
    <property type="entry name" value="ABC_tran"/>
    <property type="match status" value="1"/>
</dbReference>
<evidence type="ECO:0000313" key="10">
    <source>
        <dbReference type="Proteomes" id="UP000188929"/>
    </source>
</evidence>
<evidence type="ECO:0000256" key="4">
    <source>
        <dbReference type="ARBA" id="ARBA00022801"/>
    </source>
</evidence>
<keyword evidence="2" id="KW-0813">Transport</keyword>
<comment type="similarity">
    <text evidence="1">Belongs to the ABC transporter superfamily.</text>
</comment>
<dbReference type="Pfam" id="PF02129">
    <property type="entry name" value="Peptidase_S15"/>
    <property type="match status" value="1"/>
</dbReference>
<organism evidence="9 10">
    <name type="scientific">Pseudofrankia asymbiotica</name>
    <dbReference type="NCBI Taxonomy" id="1834516"/>
    <lineage>
        <taxon>Bacteria</taxon>
        <taxon>Bacillati</taxon>
        <taxon>Actinomycetota</taxon>
        <taxon>Actinomycetes</taxon>
        <taxon>Frankiales</taxon>
        <taxon>Frankiaceae</taxon>
        <taxon>Pseudofrankia</taxon>
    </lineage>
</organism>
<evidence type="ECO:0000256" key="3">
    <source>
        <dbReference type="ARBA" id="ARBA00022741"/>
    </source>
</evidence>
<evidence type="ECO:0000256" key="2">
    <source>
        <dbReference type="ARBA" id="ARBA00022448"/>
    </source>
</evidence>
<reference evidence="10" key="1">
    <citation type="submission" date="2016-10" db="EMBL/GenBank/DDBJ databases">
        <title>Frankia sp. NRRL B-16386 Genome sequencing.</title>
        <authorList>
            <person name="Ghodhbane-Gtari F."/>
            <person name="Swanson E."/>
            <person name="Gueddou A."/>
            <person name="Hezbri K."/>
            <person name="Ktari K."/>
            <person name="Nouioui I."/>
            <person name="Morris K."/>
            <person name="Simpson S."/>
            <person name="Abebe-Akele F."/>
            <person name="Thomas K."/>
            <person name="Gtari M."/>
            <person name="Tisa L.S."/>
        </authorList>
    </citation>
    <scope>NUCLEOTIDE SEQUENCE [LARGE SCALE GENOMIC DNA]</scope>
    <source>
        <strain evidence="10">NRRL B-16386</strain>
    </source>
</reference>
<dbReference type="GO" id="GO:0005524">
    <property type="term" value="F:ATP binding"/>
    <property type="evidence" value="ECO:0007669"/>
    <property type="project" value="UniProtKB-KW"/>
</dbReference>
<dbReference type="Gene3D" id="3.40.50.300">
    <property type="entry name" value="P-loop containing nucleotide triphosphate hydrolases"/>
    <property type="match status" value="1"/>
</dbReference>
<evidence type="ECO:0000256" key="5">
    <source>
        <dbReference type="ARBA" id="ARBA00022840"/>
    </source>
</evidence>
<feature type="transmembrane region" description="Helical" evidence="7">
    <location>
        <begin position="602"/>
        <end position="621"/>
    </location>
</feature>
<keyword evidence="5" id="KW-0067">ATP-binding</keyword>
<dbReference type="SUPFAM" id="SSF53474">
    <property type="entry name" value="alpha/beta-Hydrolases"/>
    <property type="match status" value="1"/>
</dbReference>
<protein>
    <submittedName>
        <fullName evidence="9">ABC transporter</fullName>
    </submittedName>
</protein>
<name>A0A1V2I0W5_9ACTN</name>
<dbReference type="GO" id="GO:0008239">
    <property type="term" value="F:dipeptidyl-peptidase activity"/>
    <property type="evidence" value="ECO:0007669"/>
    <property type="project" value="InterPro"/>
</dbReference>
<dbReference type="SUPFAM" id="SSF52540">
    <property type="entry name" value="P-loop containing nucleoside triphosphate hydrolases"/>
    <property type="match status" value="1"/>
</dbReference>
<feature type="region of interest" description="Disordered" evidence="6">
    <location>
        <begin position="203"/>
        <end position="227"/>
    </location>
</feature>
<comment type="caution">
    <text evidence="9">The sequence shown here is derived from an EMBL/GenBank/DDBJ whole genome shotgun (WGS) entry which is preliminary data.</text>
</comment>
<dbReference type="Proteomes" id="UP000188929">
    <property type="component" value="Unassembled WGS sequence"/>
</dbReference>
<dbReference type="InterPro" id="IPR017871">
    <property type="entry name" value="ABC_transporter-like_CS"/>
</dbReference>
<keyword evidence="4" id="KW-0378">Hydrolase</keyword>
<keyword evidence="7" id="KW-0472">Membrane</keyword>
<keyword evidence="7" id="KW-0812">Transmembrane</keyword>
<keyword evidence="10" id="KW-1185">Reference proteome</keyword>
<dbReference type="GO" id="GO:0016887">
    <property type="term" value="F:ATP hydrolysis activity"/>
    <property type="evidence" value="ECO:0007669"/>
    <property type="project" value="InterPro"/>
</dbReference>
<dbReference type="EMBL" id="MOMC01000093">
    <property type="protein sequence ID" value="ONH23027.1"/>
    <property type="molecule type" value="Genomic_DNA"/>
</dbReference>
<keyword evidence="3" id="KW-0547">Nucleotide-binding</keyword>
<dbReference type="PANTHER" id="PTHR43335:SF4">
    <property type="entry name" value="ABC TRANSPORTER, ATP-BINDING PROTEIN"/>
    <property type="match status" value="1"/>
</dbReference>
<dbReference type="SUPFAM" id="SSF49785">
    <property type="entry name" value="Galactose-binding domain-like"/>
    <property type="match status" value="1"/>
</dbReference>
<dbReference type="Pfam" id="PF08530">
    <property type="entry name" value="PepX_C"/>
    <property type="match status" value="1"/>
</dbReference>
<gene>
    <name evidence="9" type="ORF">BL253_34045</name>
</gene>
<dbReference type="SMART" id="SM00939">
    <property type="entry name" value="PepX_C"/>
    <property type="match status" value="1"/>
</dbReference>
<keyword evidence="7" id="KW-1133">Transmembrane helix</keyword>
<evidence type="ECO:0000256" key="1">
    <source>
        <dbReference type="ARBA" id="ARBA00005417"/>
    </source>
</evidence>
<feature type="domain" description="ABC transporter" evidence="8">
    <location>
        <begin position="641"/>
        <end position="869"/>
    </location>
</feature>